<dbReference type="PROSITE" id="PS50850">
    <property type="entry name" value="MFS"/>
    <property type="match status" value="1"/>
</dbReference>
<comment type="caution">
    <text evidence="11">The sequence shown here is derived from an EMBL/GenBank/DDBJ whole genome shotgun (WGS) entry which is preliminary data.</text>
</comment>
<feature type="transmembrane region" description="Helical" evidence="9">
    <location>
        <begin position="123"/>
        <end position="142"/>
    </location>
</feature>
<comment type="similarity">
    <text evidence="6">Belongs to the major facilitator superfamily. Spinster (TC 2.A.1.49) family.</text>
</comment>
<feature type="domain" description="Major facilitator superfamily (MFS) profile" evidence="10">
    <location>
        <begin position="69"/>
        <end position="500"/>
    </location>
</feature>
<dbReference type="Proteomes" id="UP000826271">
    <property type="component" value="Unassembled WGS sequence"/>
</dbReference>
<keyword evidence="4 9" id="KW-1133">Transmembrane helix</keyword>
<dbReference type="SUPFAM" id="SSF103473">
    <property type="entry name" value="MFS general substrate transporter"/>
    <property type="match status" value="1"/>
</dbReference>
<evidence type="ECO:0000256" key="4">
    <source>
        <dbReference type="ARBA" id="ARBA00022989"/>
    </source>
</evidence>
<sequence>MGDEKPDDPNPNPNPNPAPNTNLNPNPDLGPKSPSAAVALETEKKTVKDMTRAPTSLATNPSWFTPKRLLCIFCIINLINYIDRGAIASNGVNGSRKTCTGGTCSSGSGIQGEFNLSNFQDGAISSAFMVGLLIASPIFASLAKSVNPFRLIGVGLTVWTIAVAFCGFSFNFWSVAVARMLVGVGEASFISLAAPFIDDNAPVTQRTAWLGAFYMCIPTGIAVGYVYGGMISHFGWRWAFWVEALLMLPFAILGFVMKPLQLKGFAPAGSKRALTAVEDGSEDQGDELSRREEVAVQSSKTSGLSAITTFGKDMKALLLEKVFVVNVLGYIAYNFVIGAYSYWGPKAGYNIYHMSNADYMFGGVTAVCGILGTLAGGFLLDYVTSTISNAFKAPVNFVCLHCVKPSLRPLSMAMSTVSIHIFGDVPSSPLVGLLQDNINNWRATALILTSILFIAAAVWCIGIFLHSVDRYNEDNNELPIPVAEKSNSTPLLAEKTTETV</sequence>
<evidence type="ECO:0000259" key="10">
    <source>
        <dbReference type="PROSITE" id="PS50850"/>
    </source>
</evidence>
<gene>
    <name evidence="11" type="ORF">BUALT_Bualt15G0058900</name>
</gene>
<comment type="subcellular location">
    <subcellularLocation>
        <location evidence="1">Membrane</location>
        <topology evidence="1">Multi-pass membrane protein</topology>
    </subcellularLocation>
</comment>
<evidence type="ECO:0000256" key="1">
    <source>
        <dbReference type="ARBA" id="ARBA00004141"/>
    </source>
</evidence>
<evidence type="ECO:0000256" key="5">
    <source>
        <dbReference type="ARBA" id="ARBA00023136"/>
    </source>
</evidence>
<protein>
    <recommendedName>
        <fullName evidence="10">Major facilitator superfamily (MFS) profile domain-containing protein</fullName>
    </recommendedName>
</protein>
<dbReference type="PANTHER" id="PTHR23505:SF83">
    <property type="entry name" value="SPHINGOLIPID TRANSPORTER SPINSTER HOMOLOG 2-RELATED"/>
    <property type="match status" value="1"/>
</dbReference>
<evidence type="ECO:0000256" key="7">
    <source>
        <dbReference type="ARBA" id="ARBA00044504"/>
    </source>
</evidence>
<feature type="transmembrane region" description="Helical" evidence="9">
    <location>
        <begin position="209"/>
        <end position="232"/>
    </location>
</feature>
<evidence type="ECO:0000256" key="8">
    <source>
        <dbReference type="SAM" id="MobiDB-lite"/>
    </source>
</evidence>
<feature type="compositionally biased region" description="Pro residues" evidence="8">
    <location>
        <begin position="9"/>
        <end position="18"/>
    </location>
</feature>
<dbReference type="GO" id="GO:0016020">
    <property type="term" value="C:membrane"/>
    <property type="evidence" value="ECO:0007669"/>
    <property type="project" value="UniProtKB-SubCell"/>
</dbReference>
<feature type="transmembrane region" description="Helical" evidence="9">
    <location>
        <begin position="322"/>
        <end position="343"/>
    </location>
</feature>
<keyword evidence="2" id="KW-0813">Transport</keyword>
<dbReference type="EMBL" id="WHWC01000015">
    <property type="protein sequence ID" value="KAG8368567.1"/>
    <property type="molecule type" value="Genomic_DNA"/>
</dbReference>
<proteinExistence type="inferred from homology"/>
<feature type="transmembrane region" description="Helical" evidence="9">
    <location>
        <begin position="363"/>
        <end position="384"/>
    </location>
</feature>
<evidence type="ECO:0000313" key="12">
    <source>
        <dbReference type="Proteomes" id="UP000826271"/>
    </source>
</evidence>
<evidence type="ECO:0000313" key="11">
    <source>
        <dbReference type="EMBL" id="KAG8368567.1"/>
    </source>
</evidence>
<evidence type="ECO:0000256" key="9">
    <source>
        <dbReference type="SAM" id="Phobius"/>
    </source>
</evidence>
<name>A0AAV6WM02_9LAMI</name>
<reference evidence="11" key="1">
    <citation type="submission" date="2019-10" db="EMBL/GenBank/DDBJ databases">
        <authorList>
            <person name="Zhang R."/>
            <person name="Pan Y."/>
            <person name="Wang J."/>
            <person name="Ma R."/>
            <person name="Yu S."/>
        </authorList>
    </citation>
    <scope>NUCLEOTIDE SEQUENCE</scope>
    <source>
        <strain evidence="11">LA-IB0</strain>
        <tissue evidence="11">Leaf</tissue>
    </source>
</reference>
<keyword evidence="12" id="KW-1185">Reference proteome</keyword>
<feature type="transmembrane region" description="Helical" evidence="9">
    <location>
        <begin position="443"/>
        <end position="465"/>
    </location>
</feature>
<dbReference type="Pfam" id="PF07690">
    <property type="entry name" value="MFS_1"/>
    <property type="match status" value="1"/>
</dbReference>
<evidence type="ECO:0000256" key="3">
    <source>
        <dbReference type="ARBA" id="ARBA00022692"/>
    </source>
</evidence>
<dbReference type="CDD" id="cd17328">
    <property type="entry name" value="MFS_spinster_like"/>
    <property type="match status" value="1"/>
</dbReference>
<feature type="transmembrane region" description="Helical" evidence="9">
    <location>
        <begin position="238"/>
        <end position="257"/>
    </location>
</feature>
<feature type="transmembrane region" description="Helical" evidence="9">
    <location>
        <begin position="149"/>
        <end position="170"/>
    </location>
</feature>
<feature type="region of interest" description="Disordered" evidence="8">
    <location>
        <begin position="1"/>
        <end position="34"/>
    </location>
</feature>
<keyword evidence="3 9" id="KW-0812">Transmembrane</keyword>
<dbReference type="InterPro" id="IPR044770">
    <property type="entry name" value="MFS_spinster-like"/>
</dbReference>
<dbReference type="GO" id="GO:0022857">
    <property type="term" value="F:transmembrane transporter activity"/>
    <property type="evidence" value="ECO:0007669"/>
    <property type="project" value="InterPro"/>
</dbReference>
<dbReference type="InterPro" id="IPR036259">
    <property type="entry name" value="MFS_trans_sf"/>
</dbReference>
<evidence type="ECO:0000256" key="6">
    <source>
        <dbReference type="ARBA" id="ARBA00024338"/>
    </source>
</evidence>
<dbReference type="AlphaFoldDB" id="A0AAV6WM02"/>
<dbReference type="InterPro" id="IPR020846">
    <property type="entry name" value="MFS_dom"/>
</dbReference>
<dbReference type="PANTHER" id="PTHR23505">
    <property type="entry name" value="SPINSTER"/>
    <property type="match status" value="1"/>
</dbReference>
<feature type="transmembrane region" description="Helical" evidence="9">
    <location>
        <begin position="176"/>
        <end position="197"/>
    </location>
</feature>
<organism evidence="11 12">
    <name type="scientific">Buddleja alternifolia</name>
    <dbReference type="NCBI Taxonomy" id="168488"/>
    <lineage>
        <taxon>Eukaryota</taxon>
        <taxon>Viridiplantae</taxon>
        <taxon>Streptophyta</taxon>
        <taxon>Embryophyta</taxon>
        <taxon>Tracheophyta</taxon>
        <taxon>Spermatophyta</taxon>
        <taxon>Magnoliopsida</taxon>
        <taxon>eudicotyledons</taxon>
        <taxon>Gunneridae</taxon>
        <taxon>Pentapetalae</taxon>
        <taxon>asterids</taxon>
        <taxon>lamiids</taxon>
        <taxon>Lamiales</taxon>
        <taxon>Scrophulariaceae</taxon>
        <taxon>Buddlejeae</taxon>
        <taxon>Buddleja</taxon>
    </lineage>
</organism>
<keyword evidence="5 9" id="KW-0472">Membrane</keyword>
<accession>A0AAV6WM02</accession>
<dbReference type="Gene3D" id="1.20.1250.20">
    <property type="entry name" value="MFS general substrate transporter like domains"/>
    <property type="match status" value="1"/>
</dbReference>
<comment type="similarity">
    <text evidence="7">Belongs to the major facilitator superfamily. Phosphate:H(+) symporter (TC 2.A.1.9) family.</text>
</comment>
<evidence type="ECO:0000256" key="2">
    <source>
        <dbReference type="ARBA" id="ARBA00022448"/>
    </source>
</evidence>
<dbReference type="InterPro" id="IPR011701">
    <property type="entry name" value="MFS"/>
</dbReference>